<name>A0A3B0VPR1_9ZZZZ</name>
<organism evidence="1">
    <name type="scientific">hydrothermal vent metagenome</name>
    <dbReference type="NCBI Taxonomy" id="652676"/>
    <lineage>
        <taxon>unclassified sequences</taxon>
        <taxon>metagenomes</taxon>
        <taxon>ecological metagenomes</taxon>
    </lineage>
</organism>
<dbReference type="AlphaFoldDB" id="A0A3B0VPR1"/>
<proteinExistence type="predicted"/>
<evidence type="ECO:0000313" key="1">
    <source>
        <dbReference type="EMBL" id="VAW33604.1"/>
    </source>
</evidence>
<sequence length="75" mass="8550">MKIQNQIKRTLSEPRSISYLKALLANKIFSSRVELAKEVCGKFKFYNPKGQLQISGCTEVLDLPPVPYNYLTEIS</sequence>
<reference evidence="1" key="1">
    <citation type="submission" date="2018-06" db="EMBL/GenBank/DDBJ databases">
        <authorList>
            <person name="Zhirakovskaya E."/>
        </authorList>
    </citation>
    <scope>NUCLEOTIDE SEQUENCE</scope>
</reference>
<gene>
    <name evidence="1" type="ORF">MNBD_GAMMA01-995</name>
</gene>
<accession>A0A3B0VPR1</accession>
<protein>
    <submittedName>
        <fullName evidence="1">Uncharacterized protein</fullName>
    </submittedName>
</protein>
<dbReference type="EMBL" id="UOEW01000039">
    <property type="protein sequence ID" value="VAW33604.1"/>
    <property type="molecule type" value="Genomic_DNA"/>
</dbReference>